<evidence type="ECO:0000256" key="5">
    <source>
        <dbReference type="SAM" id="SignalP"/>
    </source>
</evidence>
<name>A0A9W8TKQ1_9PEZI</name>
<evidence type="ECO:0000313" key="7">
    <source>
        <dbReference type="Proteomes" id="UP001148614"/>
    </source>
</evidence>
<evidence type="ECO:0000256" key="1">
    <source>
        <dbReference type="ARBA" id="ARBA00013201"/>
    </source>
</evidence>
<dbReference type="PANTHER" id="PTHR10272">
    <property type="entry name" value="PLATELET-ACTIVATING FACTOR ACETYLHYDROLASE"/>
    <property type="match status" value="1"/>
</dbReference>
<keyword evidence="7" id="KW-1185">Reference proteome</keyword>
<accession>A0A9W8TKQ1</accession>
<evidence type="ECO:0000256" key="3">
    <source>
        <dbReference type="ARBA" id="ARBA00022963"/>
    </source>
</evidence>
<dbReference type="Pfam" id="PF03403">
    <property type="entry name" value="PAF-AH_p_II"/>
    <property type="match status" value="1"/>
</dbReference>
<feature type="signal peptide" evidence="5">
    <location>
        <begin position="1"/>
        <end position="19"/>
    </location>
</feature>
<keyword evidence="2" id="KW-0378">Hydrolase</keyword>
<dbReference type="Gene3D" id="3.40.50.1820">
    <property type="entry name" value="alpha/beta hydrolase"/>
    <property type="match status" value="1"/>
</dbReference>
<protein>
    <recommendedName>
        <fullName evidence="1">1-alkyl-2-acetylglycerophosphocholine esterase</fullName>
        <ecNumber evidence="1">3.1.1.47</ecNumber>
    </recommendedName>
</protein>
<keyword evidence="5" id="KW-0732">Signal</keyword>
<proteinExistence type="predicted"/>
<organism evidence="6 7">
    <name type="scientific">Xylaria arbuscula</name>
    <dbReference type="NCBI Taxonomy" id="114810"/>
    <lineage>
        <taxon>Eukaryota</taxon>
        <taxon>Fungi</taxon>
        <taxon>Dikarya</taxon>
        <taxon>Ascomycota</taxon>
        <taxon>Pezizomycotina</taxon>
        <taxon>Sordariomycetes</taxon>
        <taxon>Xylariomycetidae</taxon>
        <taxon>Xylariales</taxon>
        <taxon>Xylariaceae</taxon>
        <taxon>Xylaria</taxon>
    </lineage>
</organism>
<evidence type="ECO:0000256" key="2">
    <source>
        <dbReference type="ARBA" id="ARBA00022801"/>
    </source>
</evidence>
<sequence length="351" mass="38170">MLQNTITLPLLCAATAVTAQILYPETTGPYRVGYKHLELVDYARPDIFSQSPSPRDLMTTLFYPIAKSEETCTVEPLLTPRLANYLDALLAAPSGTFKNFALPSCANATLLLYSGFLQEFASYGYNVLAVDHPSDAEVVEYPDGRYVYNSLGDDAPGDVETALEVRVMDMMFALNSLNNKTITSTIPGLSSKSLKTDSVGIFGHSFGGATTFQSTVNDTRFVAGTCFDGPFWGSANQTGTDAPIMLMAALEPSNTYWEGEWTTTWPLLRNAKGWFNIAGSLHLSFDDFPLLTDLLGVDAGGLFGNITGSRMVEIQSTFAKSFFNQFLKNQTDGIFDGGDSGDWPEVSLVMS</sequence>
<dbReference type="InterPro" id="IPR029058">
    <property type="entry name" value="AB_hydrolase_fold"/>
</dbReference>
<keyword evidence="4" id="KW-0443">Lipid metabolism</keyword>
<dbReference type="VEuPathDB" id="FungiDB:F4678DRAFT_442153"/>
<dbReference type="PANTHER" id="PTHR10272:SF14">
    <property type="entry name" value="PAF ACETYLHYDROLASE FAMILY PROTEIN"/>
    <property type="match status" value="1"/>
</dbReference>
<dbReference type="SUPFAM" id="SSF53474">
    <property type="entry name" value="alpha/beta-Hydrolases"/>
    <property type="match status" value="1"/>
</dbReference>
<evidence type="ECO:0000313" key="6">
    <source>
        <dbReference type="EMBL" id="KAJ3564300.1"/>
    </source>
</evidence>
<dbReference type="AlphaFoldDB" id="A0A9W8TKQ1"/>
<gene>
    <name evidence="6" type="ORF">NPX13_g7890</name>
</gene>
<feature type="chain" id="PRO_5040991047" description="1-alkyl-2-acetylglycerophosphocholine esterase" evidence="5">
    <location>
        <begin position="20"/>
        <end position="351"/>
    </location>
</feature>
<dbReference type="Proteomes" id="UP001148614">
    <property type="component" value="Unassembled WGS sequence"/>
</dbReference>
<dbReference type="GO" id="GO:0003847">
    <property type="term" value="F:1-alkyl-2-acetylglycerophosphocholine esterase activity"/>
    <property type="evidence" value="ECO:0007669"/>
    <property type="project" value="UniProtKB-EC"/>
</dbReference>
<dbReference type="EMBL" id="JANPWZ010001635">
    <property type="protein sequence ID" value="KAJ3564300.1"/>
    <property type="molecule type" value="Genomic_DNA"/>
</dbReference>
<dbReference type="EC" id="3.1.1.47" evidence="1"/>
<evidence type="ECO:0000256" key="4">
    <source>
        <dbReference type="ARBA" id="ARBA00023098"/>
    </source>
</evidence>
<keyword evidence="3" id="KW-0442">Lipid degradation</keyword>
<reference evidence="6" key="1">
    <citation type="submission" date="2022-07" db="EMBL/GenBank/DDBJ databases">
        <title>Genome Sequence of Xylaria arbuscula.</title>
        <authorList>
            <person name="Buettner E."/>
        </authorList>
    </citation>
    <scope>NUCLEOTIDE SEQUENCE</scope>
    <source>
        <strain evidence="6">VT107</strain>
    </source>
</reference>
<comment type="caution">
    <text evidence="6">The sequence shown here is derived from an EMBL/GenBank/DDBJ whole genome shotgun (WGS) entry which is preliminary data.</text>
</comment>
<dbReference type="GO" id="GO:0016042">
    <property type="term" value="P:lipid catabolic process"/>
    <property type="evidence" value="ECO:0007669"/>
    <property type="project" value="UniProtKB-KW"/>
</dbReference>